<keyword evidence="2" id="KW-1185">Reference proteome</keyword>
<dbReference type="KEGG" id="mbos:ICJ55_05650"/>
<gene>
    <name evidence="1" type="ORF">ICJ55_05650</name>
</gene>
<evidence type="ECO:0000313" key="2">
    <source>
        <dbReference type="Proteomes" id="UP000576260"/>
    </source>
</evidence>
<reference evidence="1 2" key="1">
    <citation type="submission" date="2020-09" db="EMBL/GenBank/DDBJ databases">
        <title>Mannheimia bovis sp.nov., isolated from a cow.</title>
        <authorList>
            <person name="Li F."/>
        </authorList>
    </citation>
    <scope>NUCLEOTIDE SEQUENCE [LARGE SCALE GENOMIC DNA]</scope>
    <source>
        <strain evidence="1 2">ZY190616</strain>
    </source>
</reference>
<dbReference type="CDD" id="cd17748">
    <property type="entry name" value="BRCT_DNA_ligase_like"/>
    <property type="match status" value="1"/>
</dbReference>
<dbReference type="AlphaFoldDB" id="A0A7H1BZV4"/>
<proteinExistence type="predicted"/>
<dbReference type="InterPro" id="IPR036420">
    <property type="entry name" value="BRCT_dom_sf"/>
</dbReference>
<name>A0A7H1BZV4_9PAST</name>
<dbReference type="SUPFAM" id="SSF52113">
    <property type="entry name" value="BRCT domain"/>
    <property type="match status" value="1"/>
</dbReference>
<sequence length="307" mass="34525">MSDLNDKRNAAFILTLCGLIDGIACDLTFKKQEAIFIDTFLLNATDSFKFNETSIAVYYEVKNFILPFIDNEKILNPDALISEIDTLIQHILSLSSSFMENVHFQIEDDVFYLQGFCKGLVSDGKISIDEINVLIDFLNQKSYLSTNPVCRTLYDTLEQFAGIELSNDDVEKIKQLIIAFGGASEEVVDGLSLSESEFFFDKVENASIKDSKIVFTGKFSICSRGLCEAFAKSLNATPTKNPSYQTTLVIVGSLGSNDWRTASFGKKIEEAKELQQRGAKLKIITENQWLEFMPSDEREIFENLIHS</sequence>
<dbReference type="RefSeq" id="WP_188155922.1">
    <property type="nucleotide sequence ID" value="NZ_CP061280.1"/>
</dbReference>
<accession>A0A7H1BZV4</accession>
<organism evidence="1 2">
    <name type="scientific">Mannheimia bovis</name>
    <dbReference type="NCBI Taxonomy" id="2770636"/>
    <lineage>
        <taxon>Bacteria</taxon>
        <taxon>Pseudomonadati</taxon>
        <taxon>Pseudomonadota</taxon>
        <taxon>Gammaproteobacteria</taxon>
        <taxon>Pasteurellales</taxon>
        <taxon>Pasteurellaceae</taxon>
        <taxon>Mannheimia</taxon>
    </lineage>
</organism>
<dbReference type="EMBL" id="CP061280">
    <property type="protein sequence ID" value="QNS14259.1"/>
    <property type="molecule type" value="Genomic_DNA"/>
</dbReference>
<protein>
    <submittedName>
        <fullName evidence="1">BRCT domain-containing protein</fullName>
    </submittedName>
</protein>
<dbReference type="Proteomes" id="UP000576260">
    <property type="component" value="Chromosome"/>
</dbReference>
<evidence type="ECO:0000313" key="1">
    <source>
        <dbReference type="EMBL" id="QNS14259.1"/>
    </source>
</evidence>
<dbReference type="Gene3D" id="3.40.50.10190">
    <property type="entry name" value="BRCT domain"/>
    <property type="match status" value="1"/>
</dbReference>